<organism evidence="3 4">
    <name type="scientific">Candidatus Uhrbacteria bacterium CG_4_9_14_3_um_filter_36_7</name>
    <dbReference type="NCBI Taxonomy" id="1975033"/>
    <lineage>
        <taxon>Bacteria</taxon>
        <taxon>Candidatus Uhriibacteriota</taxon>
    </lineage>
</organism>
<proteinExistence type="predicted"/>
<feature type="coiled-coil region" evidence="1">
    <location>
        <begin position="182"/>
        <end position="216"/>
    </location>
</feature>
<accession>A0A2M7XGY0</accession>
<evidence type="ECO:0000313" key="3">
    <source>
        <dbReference type="EMBL" id="PJA47112.1"/>
    </source>
</evidence>
<evidence type="ECO:0000313" key="4">
    <source>
        <dbReference type="Proteomes" id="UP000229749"/>
    </source>
</evidence>
<evidence type="ECO:0000256" key="1">
    <source>
        <dbReference type="SAM" id="Coils"/>
    </source>
</evidence>
<evidence type="ECO:0000256" key="2">
    <source>
        <dbReference type="SAM" id="MobiDB-lite"/>
    </source>
</evidence>
<protein>
    <submittedName>
        <fullName evidence="3">Uncharacterized protein</fullName>
    </submittedName>
</protein>
<reference evidence="4" key="1">
    <citation type="submission" date="2017-09" db="EMBL/GenBank/DDBJ databases">
        <title>Depth-based differentiation of microbial function through sediment-hosted aquifers and enrichment of novel symbionts in the deep terrestrial subsurface.</title>
        <authorList>
            <person name="Probst A.J."/>
            <person name="Ladd B."/>
            <person name="Jarett J.K."/>
            <person name="Geller-Mcgrath D.E."/>
            <person name="Sieber C.M.K."/>
            <person name="Emerson J.B."/>
            <person name="Anantharaman K."/>
            <person name="Thomas B.C."/>
            <person name="Malmstrom R."/>
            <person name="Stieglmeier M."/>
            <person name="Klingl A."/>
            <person name="Woyke T."/>
            <person name="Ryan C.M."/>
            <person name="Banfield J.F."/>
        </authorList>
    </citation>
    <scope>NUCLEOTIDE SEQUENCE [LARGE SCALE GENOMIC DNA]</scope>
</reference>
<dbReference type="Proteomes" id="UP000229749">
    <property type="component" value="Unassembled WGS sequence"/>
</dbReference>
<feature type="region of interest" description="Disordered" evidence="2">
    <location>
        <begin position="1"/>
        <end position="31"/>
    </location>
</feature>
<comment type="caution">
    <text evidence="3">The sequence shown here is derived from an EMBL/GenBank/DDBJ whole genome shotgun (WGS) entry which is preliminary data.</text>
</comment>
<name>A0A2M7XGY0_9BACT</name>
<sequence>MIRREGLAYQPKEHETSPQKSFEGEENKGKILDLEEGRKRIKSQNERERILEVRETERSIEPADYHSGEILTQKEQQRTEAWGHLNQRFEIASRTVSQEKSGTIGRDLQRVKTEIEKVENQYKKYKWNPFAWNKRRAFREQLTNLQAKALKREVAYTQVSFSISPEQAQQKVLKEFEDSFRLATNKSTRKALEQQISLLKNQIEEEKSHKELLEQKQMLKTQEEKNQEPVLSREESLILKEIADLERRMQQEKQHLRQSMDKKTRQELEKSLNWNYNRAIELRRQQIELRTKEKDKTQAS</sequence>
<dbReference type="EMBL" id="PFWS01000048">
    <property type="protein sequence ID" value="PJA47112.1"/>
    <property type="molecule type" value="Genomic_DNA"/>
</dbReference>
<keyword evidence="1" id="KW-0175">Coiled coil</keyword>
<gene>
    <name evidence="3" type="ORF">CO172_03120</name>
</gene>
<dbReference type="AlphaFoldDB" id="A0A2M7XGY0"/>